<accession>A0ABY1LQS8</accession>
<dbReference type="RefSeq" id="WP_167374588.1">
    <property type="nucleotide sequence ID" value="NZ_FUZO01000003.1"/>
</dbReference>
<dbReference type="Pfam" id="PF00534">
    <property type="entry name" value="Glycos_transf_1"/>
    <property type="match status" value="1"/>
</dbReference>
<feature type="domain" description="Glycosyl transferase family 1" evidence="3">
    <location>
        <begin position="183"/>
        <end position="338"/>
    </location>
</feature>
<dbReference type="CDD" id="cd03809">
    <property type="entry name" value="GT4_MtfB-like"/>
    <property type="match status" value="1"/>
</dbReference>
<organism evidence="5 6">
    <name type="scientific">Plantibacter cousiniae</name>
    <name type="common">nom. nud.</name>
    <dbReference type="NCBI Taxonomy" id="199709"/>
    <lineage>
        <taxon>Bacteria</taxon>
        <taxon>Bacillati</taxon>
        <taxon>Actinomycetota</taxon>
        <taxon>Actinomycetes</taxon>
        <taxon>Micrococcales</taxon>
        <taxon>Microbacteriaceae</taxon>
        <taxon>Plantibacter</taxon>
    </lineage>
</organism>
<evidence type="ECO:0000313" key="5">
    <source>
        <dbReference type="EMBL" id="SKC74249.1"/>
    </source>
</evidence>
<evidence type="ECO:0000256" key="1">
    <source>
        <dbReference type="ARBA" id="ARBA00022676"/>
    </source>
</evidence>
<name>A0ABY1LQS8_9MICO</name>
<evidence type="ECO:0000259" key="3">
    <source>
        <dbReference type="Pfam" id="PF00534"/>
    </source>
</evidence>
<keyword evidence="1" id="KW-0328">Glycosyltransferase</keyword>
<evidence type="ECO:0000256" key="2">
    <source>
        <dbReference type="ARBA" id="ARBA00022679"/>
    </source>
</evidence>
<dbReference type="InterPro" id="IPR001296">
    <property type="entry name" value="Glyco_trans_1"/>
</dbReference>
<dbReference type="Gene3D" id="3.40.50.2000">
    <property type="entry name" value="Glycogen Phosphorylase B"/>
    <property type="match status" value="2"/>
</dbReference>
<feature type="domain" description="Glycosyltransferase subfamily 4-like N-terminal" evidence="4">
    <location>
        <begin position="16"/>
        <end position="171"/>
    </location>
</feature>
<evidence type="ECO:0000259" key="4">
    <source>
        <dbReference type="Pfam" id="PF13439"/>
    </source>
</evidence>
<dbReference type="PANTHER" id="PTHR46401:SF2">
    <property type="entry name" value="GLYCOSYLTRANSFERASE WBBK-RELATED"/>
    <property type="match status" value="1"/>
</dbReference>
<dbReference type="PANTHER" id="PTHR46401">
    <property type="entry name" value="GLYCOSYLTRANSFERASE WBBK-RELATED"/>
    <property type="match status" value="1"/>
</dbReference>
<gene>
    <name evidence="5" type="ORF">SAMN06295973_3633</name>
</gene>
<dbReference type="Pfam" id="PF13439">
    <property type="entry name" value="Glyco_transf_4"/>
    <property type="match status" value="1"/>
</dbReference>
<dbReference type="InterPro" id="IPR028098">
    <property type="entry name" value="Glyco_trans_4-like_N"/>
</dbReference>
<evidence type="ECO:0000313" key="6">
    <source>
        <dbReference type="Proteomes" id="UP000190827"/>
    </source>
</evidence>
<dbReference type="SUPFAM" id="SSF53756">
    <property type="entry name" value="UDP-Glycosyltransferase/glycogen phosphorylase"/>
    <property type="match status" value="1"/>
</dbReference>
<sequence>MPRVAVDLLSYTGTKGGMETYARELYREIGRQGSEFEFVGLASREGYQLDRSWFPGEMVDTGISGENRFIWAYGELFQVARQAKRHGADLMHSPATLGPARSSMPSVVTMHDMLYWSNPELMTTPLYTAPVKLMERLTSRNATRVLTISEVSRAEIEKYLHVPRARIDLVPLAGTMPTIDGDRDPDQKHPFVLATGNRRPHKNWASLIRALPLLLEHERPRLVITGSHGDDPLQAVVEETGMQDWVELKGWLTSEELGELYRRATIMAMPSFVDGFSLPALESMMVGLPVMMSDIPVYHEVCGDAALYLDPTSLDSIASVMRTAVTRPDEMRRLAAAGLEQAERFSWERTATQTLETFRRALTV</sequence>
<keyword evidence="2" id="KW-0808">Transferase</keyword>
<proteinExistence type="predicted"/>
<keyword evidence="6" id="KW-1185">Reference proteome</keyword>
<reference evidence="5 6" key="1">
    <citation type="submission" date="2017-02" db="EMBL/GenBank/DDBJ databases">
        <authorList>
            <person name="Varghese N."/>
            <person name="Submissions S."/>
        </authorList>
    </citation>
    <scope>NUCLEOTIDE SEQUENCE [LARGE SCALE GENOMIC DNA]</scope>
    <source>
        <strain evidence="5 6">VKM Ac-1787</strain>
    </source>
</reference>
<dbReference type="Proteomes" id="UP000190827">
    <property type="component" value="Unassembled WGS sequence"/>
</dbReference>
<comment type="caution">
    <text evidence="5">The sequence shown here is derived from an EMBL/GenBank/DDBJ whole genome shotgun (WGS) entry which is preliminary data.</text>
</comment>
<protein>
    <submittedName>
        <fullName evidence="5">Glycosyltransferase involved in cell wall bisynthesis</fullName>
    </submittedName>
</protein>
<dbReference type="EMBL" id="FUZO01000003">
    <property type="protein sequence ID" value="SKC74249.1"/>
    <property type="molecule type" value="Genomic_DNA"/>
</dbReference>